<dbReference type="Proteomes" id="UP000188533">
    <property type="component" value="Unassembled WGS sequence"/>
</dbReference>
<gene>
    <name evidence="1" type="ORF">LENED_000435</name>
</gene>
<protein>
    <submittedName>
        <fullName evidence="1">Uncharacterized protein</fullName>
    </submittedName>
</protein>
<comment type="caution">
    <text evidence="1">The sequence shown here is derived from an EMBL/GenBank/DDBJ whole genome shotgun (WGS) entry which is preliminary data.</text>
</comment>
<evidence type="ECO:0000313" key="2">
    <source>
        <dbReference type="Proteomes" id="UP000188533"/>
    </source>
</evidence>
<proteinExistence type="predicted"/>
<reference evidence="1 2" key="2">
    <citation type="submission" date="2017-02" db="EMBL/GenBank/DDBJ databases">
        <title>A genome survey and senescence transcriptome analysis in Lentinula edodes.</title>
        <authorList>
            <person name="Sakamoto Y."/>
            <person name="Nakade K."/>
            <person name="Sato S."/>
            <person name="Yoshida Y."/>
            <person name="Miyazaki K."/>
            <person name="Natsume S."/>
            <person name="Konno N."/>
        </authorList>
    </citation>
    <scope>NUCLEOTIDE SEQUENCE [LARGE SCALE GENOMIC DNA]</scope>
    <source>
        <strain evidence="1 2">NBRC 111202</strain>
    </source>
</reference>
<keyword evidence="2" id="KW-1185">Reference proteome</keyword>
<dbReference type="EMBL" id="BDGU01000007">
    <property type="protein sequence ID" value="GAV99009.1"/>
    <property type="molecule type" value="Genomic_DNA"/>
</dbReference>
<name>A0A1Q3DVP3_LENED</name>
<organism evidence="1 2">
    <name type="scientific">Lentinula edodes</name>
    <name type="common">Shiitake mushroom</name>
    <name type="synonym">Lentinus edodes</name>
    <dbReference type="NCBI Taxonomy" id="5353"/>
    <lineage>
        <taxon>Eukaryota</taxon>
        <taxon>Fungi</taxon>
        <taxon>Dikarya</taxon>
        <taxon>Basidiomycota</taxon>
        <taxon>Agaricomycotina</taxon>
        <taxon>Agaricomycetes</taxon>
        <taxon>Agaricomycetidae</taxon>
        <taxon>Agaricales</taxon>
        <taxon>Marasmiineae</taxon>
        <taxon>Omphalotaceae</taxon>
        <taxon>Lentinula</taxon>
    </lineage>
</organism>
<sequence length="76" mass="9358">MRRYLKLRREDMIRIIRSRTRRIWLHRQCAADAYRTALRIMQDNDPQMYPVYQQAYVRMIILTMKTSAQANPELDR</sequence>
<reference evidence="1 2" key="1">
    <citation type="submission" date="2016-08" db="EMBL/GenBank/DDBJ databases">
        <authorList>
            <consortium name="Lentinula edodes genome sequencing consortium"/>
            <person name="Sakamoto Y."/>
            <person name="Nakade K."/>
            <person name="Sato S."/>
            <person name="Yoshida Y."/>
            <person name="Miyazaki K."/>
            <person name="Natsume S."/>
            <person name="Konno N."/>
        </authorList>
    </citation>
    <scope>NUCLEOTIDE SEQUENCE [LARGE SCALE GENOMIC DNA]</scope>
    <source>
        <strain evidence="1 2">NBRC 111202</strain>
    </source>
</reference>
<accession>A0A1Q3DVP3</accession>
<evidence type="ECO:0000313" key="1">
    <source>
        <dbReference type="EMBL" id="GAV99009.1"/>
    </source>
</evidence>
<dbReference type="AlphaFoldDB" id="A0A1Q3DVP3"/>